<protein>
    <recommendedName>
        <fullName evidence="1">BACK domain-containing protein</fullName>
    </recommendedName>
</protein>
<keyword evidence="3" id="KW-1185">Reference proteome</keyword>
<dbReference type="VEuPathDB" id="FungiDB:RhiirFUN_025216"/>
<dbReference type="Proteomes" id="UP000018888">
    <property type="component" value="Unassembled WGS sequence"/>
</dbReference>
<name>A0A2P4PIG4_RHIID</name>
<sequence length="150" mass="17534">MINSLIQLYHYSLDFDPPTISQTSFQSNSLLELQRFCIDCMTKHPQKMFKSLNFTSLSEKALVSLIKRDDLQMKEVEIWEHVLKWRLTYRNVDEIIDSKIVNLNRFQDGGSQDGFSPKMFHELCNNIFHTITFIKVIGTEEIIGGYNPLI</sequence>
<gene>
    <name evidence="2" type="ORF">GLOIN_2v1782029</name>
</gene>
<accession>A0A2P4PIG4</accession>
<dbReference type="SMR" id="A0A2P4PIG4"/>
<evidence type="ECO:0000313" key="2">
    <source>
        <dbReference type="EMBL" id="POG65147.1"/>
    </source>
</evidence>
<organism evidence="2 3">
    <name type="scientific">Rhizophagus irregularis (strain DAOM 181602 / DAOM 197198 / MUCL 43194)</name>
    <name type="common">Arbuscular mycorrhizal fungus</name>
    <name type="synonym">Glomus intraradices</name>
    <dbReference type="NCBI Taxonomy" id="747089"/>
    <lineage>
        <taxon>Eukaryota</taxon>
        <taxon>Fungi</taxon>
        <taxon>Fungi incertae sedis</taxon>
        <taxon>Mucoromycota</taxon>
        <taxon>Glomeromycotina</taxon>
        <taxon>Glomeromycetes</taxon>
        <taxon>Glomerales</taxon>
        <taxon>Glomeraceae</taxon>
        <taxon>Rhizophagus</taxon>
    </lineage>
</organism>
<dbReference type="EMBL" id="AUPC02000221">
    <property type="protein sequence ID" value="POG65147.1"/>
    <property type="molecule type" value="Genomic_DNA"/>
</dbReference>
<comment type="caution">
    <text evidence="2">The sequence shown here is derived from an EMBL/GenBank/DDBJ whole genome shotgun (WGS) entry which is preliminary data.</text>
</comment>
<reference evidence="2 3" key="2">
    <citation type="journal article" date="2018" name="New Phytol.">
        <title>High intraspecific genome diversity in the model arbuscular mycorrhizal symbiont Rhizophagus irregularis.</title>
        <authorList>
            <person name="Chen E.C.H."/>
            <person name="Morin E."/>
            <person name="Beaudet D."/>
            <person name="Noel J."/>
            <person name="Yildirir G."/>
            <person name="Ndikumana S."/>
            <person name="Charron P."/>
            <person name="St-Onge C."/>
            <person name="Giorgi J."/>
            <person name="Kruger M."/>
            <person name="Marton T."/>
            <person name="Ropars J."/>
            <person name="Grigoriev I.V."/>
            <person name="Hainaut M."/>
            <person name="Henrissat B."/>
            <person name="Roux C."/>
            <person name="Martin F."/>
            <person name="Corradi N."/>
        </authorList>
    </citation>
    <scope>NUCLEOTIDE SEQUENCE [LARGE SCALE GENOMIC DNA]</scope>
    <source>
        <strain evidence="2 3">DAOM 197198</strain>
    </source>
</reference>
<evidence type="ECO:0000259" key="1">
    <source>
        <dbReference type="Pfam" id="PF07707"/>
    </source>
</evidence>
<dbReference type="InterPro" id="IPR011705">
    <property type="entry name" value="BACK"/>
</dbReference>
<reference evidence="2 3" key="1">
    <citation type="journal article" date="2013" name="Proc. Natl. Acad. Sci. U.S.A.">
        <title>Genome of an arbuscular mycorrhizal fungus provides insight into the oldest plant symbiosis.</title>
        <authorList>
            <person name="Tisserant E."/>
            <person name="Malbreil M."/>
            <person name="Kuo A."/>
            <person name="Kohler A."/>
            <person name="Symeonidi A."/>
            <person name="Balestrini R."/>
            <person name="Charron P."/>
            <person name="Duensing N."/>
            <person name="Frei Dit Frey N."/>
            <person name="Gianinazzi-Pearson V."/>
            <person name="Gilbert L.B."/>
            <person name="Handa Y."/>
            <person name="Herr J.R."/>
            <person name="Hijri M."/>
            <person name="Koul R."/>
            <person name="Kawaguchi M."/>
            <person name="Krajinski F."/>
            <person name="Lammers P.J."/>
            <person name="Masclaux F.G."/>
            <person name="Murat C."/>
            <person name="Morin E."/>
            <person name="Ndikumana S."/>
            <person name="Pagni M."/>
            <person name="Petitpierre D."/>
            <person name="Requena N."/>
            <person name="Rosikiewicz P."/>
            <person name="Riley R."/>
            <person name="Saito K."/>
            <person name="San Clemente H."/>
            <person name="Shapiro H."/>
            <person name="van Tuinen D."/>
            <person name="Becard G."/>
            <person name="Bonfante P."/>
            <person name="Paszkowski U."/>
            <person name="Shachar-Hill Y.Y."/>
            <person name="Tuskan G.A."/>
            <person name="Young P.W."/>
            <person name="Sanders I.R."/>
            <person name="Henrissat B."/>
            <person name="Rensing S.A."/>
            <person name="Grigoriev I.V."/>
            <person name="Corradi N."/>
            <person name="Roux C."/>
            <person name="Martin F."/>
        </authorList>
    </citation>
    <scope>NUCLEOTIDE SEQUENCE [LARGE SCALE GENOMIC DNA]</scope>
    <source>
        <strain evidence="2 3">DAOM 197198</strain>
    </source>
</reference>
<proteinExistence type="predicted"/>
<dbReference type="Gene3D" id="1.25.40.420">
    <property type="match status" value="1"/>
</dbReference>
<feature type="domain" description="BACK" evidence="1">
    <location>
        <begin position="29"/>
        <end position="86"/>
    </location>
</feature>
<dbReference type="AlphaFoldDB" id="A0A2P4PIG4"/>
<dbReference type="Pfam" id="PF07707">
    <property type="entry name" value="BACK"/>
    <property type="match status" value="1"/>
</dbReference>
<evidence type="ECO:0000313" key="3">
    <source>
        <dbReference type="Proteomes" id="UP000018888"/>
    </source>
</evidence>